<dbReference type="Proteomes" id="UP000186922">
    <property type="component" value="Unassembled WGS sequence"/>
</dbReference>
<protein>
    <submittedName>
        <fullName evidence="1">Uncharacterized protein</fullName>
    </submittedName>
</protein>
<dbReference type="EMBL" id="BDGG01000001">
    <property type="protein sequence ID" value="GAU90637.1"/>
    <property type="molecule type" value="Genomic_DNA"/>
</dbReference>
<comment type="caution">
    <text evidence="1">The sequence shown here is derived from an EMBL/GenBank/DDBJ whole genome shotgun (WGS) entry which is preliminary data.</text>
</comment>
<accession>A0A1D1UTR1</accession>
<organism evidence="1 2">
    <name type="scientific">Ramazzottius varieornatus</name>
    <name type="common">Water bear</name>
    <name type="synonym">Tardigrade</name>
    <dbReference type="NCBI Taxonomy" id="947166"/>
    <lineage>
        <taxon>Eukaryota</taxon>
        <taxon>Metazoa</taxon>
        <taxon>Ecdysozoa</taxon>
        <taxon>Tardigrada</taxon>
        <taxon>Eutardigrada</taxon>
        <taxon>Parachela</taxon>
        <taxon>Hypsibioidea</taxon>
        <taxon>Ramazzottiidae</taxon>
        <taxon>Ramazzottius</taxon>
    </lineage>
</organism>
<name>A0A1D1UTR1_RAMVA</name>
<dbReference type="AlphaFoldDB" id="A0A1D1UTR1"/>
<keyword evidence="2" id="KW-1185">Reference proteome</keyword>
<sequence length="119" mass="12290">MKAEEERRCGFPSHQNLAVTKASWLRIAIRGKSMSSSCISCLGSSVPMSIPMTDSVVRRGRPPVKNKAACGLVTGGLVISRMSGMGEEARNGGPASAPSGKVSCGTSSALRFCAGLECA</sequence>
<evidence type="ECO:0000313" key="1">
    <source>
        <dbReference type="EMBL" id="GAU90637.1"/>
    </source>
</evidence>
<proteinExistence type="predicted"/>
<evidence type="ECO:0000313" key="2">
    <source>
        <dbReference type="Proteomes" id="UP000186922"/>
    </source>
</evidence>
<gene>
    <name evidence="1" type="primary">RvY_03026-1</name>
    <name evidence="1" type="synonym">RvY_03026.1</name>
    <name evidence="1" type="ORF">RvY_03026</name>
</gene>
<reference evidence="1 2" key="1">
    <citation type="journal article" date="2016" name="Nat. Commun.">
        <title>Extremotolerant tardigrade genome and improved radiotolerance of human cultured cells by tardigrade-unique protein.</title>
        <authorList>
            <person name="Hashimoto T."/>
            <person name="Horikawa D.D."/>
            <person name="Saito Y."/>
            <person name="Kuwahara H."/>
            <person name="Kozuka-Hata H."/>
            <person name="Shin-I T."/>
            <person name="Minakuchi Y."/>
            <person name="Ohishi K."/>
            <person name="Motoyama A."/>
            <person name="Aizu T."/>
            <person name="Enomoto A."/>
            <person name="Kondo K."/>
            <person name="Tanaka S."/>
            <person name="Hara Y."/>
            <person name="Koshikawa S."/>
            <person name="Sagara H."/>
            <person name="Miura T."/>
            <person name="Yokobori S."/>
            <person name="Miyagawa K."/>
            <person name="Suzuki Y."/>
            <person name="Kubo T."/>
            <person name="Oyama M."/>
            <person name="Kohara Y."/>
            <person name="Fujiyama A."/>
            <person name="Arakawa K."/>
            <person name="Katayama T."/>
            <person name="Toyoda A."/>
            <person name="Kunieda T."/>
        </authorList>
    </citation>
    <scope>NUCLEOTIDE SEQUENCE [LARGE SCALE GENOMIC DNA]</scope>
    <source>
        <strain evidence="1 2">YOKOZUNA-1</strain>
    </source>
</reference>